<proteinExistence type="inferred from homology"/>
<dbReference type="GO" id="GO:0000723">
    <property type="term" value="P:telomere maintenance"/>
    <property type="evidence" value="ECO:0007669"/>
    <property type="project" value="InterPro"/>
</dbReference>
<comment type="similarity">
    <text evidence="1">Belongs to the helicase family.</text>
</comment>
<keyword evidence="1" id="KW-0347">Helicase</keyword>
<dbReference type="GO" id="GO:0006281">
    <property type="term" value="P:DNA repair"/>
    <property type="evidence" value="ECO:0007669"/>
    <property type="project" value="UniProtKB-KW"/>
</dbReference>
<feature type="domain" description="DNA helicase Pif1-like DEAD-box helicase" evidence="2">
    <location>
        <begin position="75"/>
        <end position="228"/>
    </location>
</feature>
<keyword evidence="1" id="KW-0234">DNA repair</keyword>
<dbReference type="Gene3D" id="3.40.50.300">
    <property type="entry name" value="P-loop containing nucleotide triphosphate hydrolases"/>
    <property type="match status" value="1"/>
</dbReference>
<protein>
    <recommendedName>
        <fullName evidence="1">ATP-dependent DNA helicase</fullName>
        <ecNumber evidence="1">5.6.2.3</ecNumber>
    </recommendedName>
</protein>
<sequence length="317" mass="35299">MAEDYQTTNNVVGSNLTNMLLKDLNELLNLHGKKIEDYDLPSLPPNKIDRDAIPSIIQEELVIDISNEDIESVAKLNNYQMIAFKTIMNVIVQKHIGVFFVDGLGGTGKTFIYRTIMASLRSRGEIVLATASSGIAAILLPGDRTAHSRFKIPIDIQPSSFCVIQKQKDLANLIRVVAAIIWDEAPMANKNCLEALDRLLQDICSNNAPFGGKVLIMGGDFIQVLLVFAEFLIRIGDGVEPTKPDDTVRLPLHIAIPWEGEHSIQVLIQHIFPNLELHGWDAPYMVQRAILTPTNDDVQKLNDMTIDQFPGEEHNLL</sequence>
<evidence type="ECO:0000313" key="4">
    <source>
        <dbReference type="Proteomes" id="UP001058974"/>
    </source>
</evidence>
<dbReference type="Proteomes" id="UP001058974">
    <property type="component" value="Chromosome 4"/>
</dbReference>
<comment type="caution">
    <text evidence="3">The sequence shown here is derived from an EMBL/GenBank/DDBJ whole genome shotgun (WGS) entry which is preliminary data.</text>
</comment>
<evidence type="ECO:0000256" key="1">
    <source>
        <dbReference type="RuleBase" id="RU363044"/>
    </source>
</evidence>
<dbReference type="Pfam" id="PF05970">
    <property type="entry name" value="PIF1"/>
    <property type="match status" value="1"/>
</dbReference>
<keyword evidence="1" id="KW-0227">DNA damage</keyword>
<comment type="catalytic activity">
    <reaction evidence="1">
        <text>ATP + H2O = ADP + phosphate + H(+)</text>
        <dbReference type="Rhea" id="RHEA:13065"/>
        <dbReference type="ChEBI" id="CHEBI:15377"/>
        <dbReference type="ChEBI" id="CHEBI:15378"/>
        <dbReference type="ChEBI" id="CHEBI:30616"/>
        <dbReference type="ChEBI" id="CHEBI:43474"/>
        <dbReference type="ChEBI" id="CHEBI:456216"/>
        <dbReference type="EC" id="5.6.2.3"/>
    </reaction>
</comment>
<evidence type="ECO:0000313" key="3">
    <source>
        <dbReference type="EMBL" id="KAI5422591.1"/>
    </source>
</evidence>
<organism evidence="3 4">
    <name type="scientific">Pisum sativum</name>
    <name type="common">Garden pea</name>
    <name type="synonym">Lathyrus oleraceus</name>
    <dbReference type="NCBI Taxonomy" id="3888"/>
    <lineage>
        <taxon>Eukaryota</taxon>
        <taxon>Viridiplantae</taxon>
        <taxon>Streptophyta</taxon>
        <taxon>Embryophyta</taxon>
        <taxon>Tracheophyta</taxon>
        <taxon>Spermatophyta</taxon>
        <taxon>Magnoliopsida</taxon>
        <taxon>eudicotyledons</taxon>
        <taxon>Gunneridae</taxon>
        <taxon>Pentapetalae</taxon>
        <taxon>rosids</taxon>
        <taxon>fabids</taxon>
        <taxon>Fabales</taxon>
        <taxon>Fabaceae</taxon>
        <taxon>Papilionoideae</taxon>
        <taxon>50 kb inversion clade</taxon>
        <taxon>NPAAA clade</taxon>
        <taxon>Hologalegina</taxon>
        <taxon>IRL clade</taxon>
        <taxon>Fabeae</taxon>
        <taxon>Lathyrus</taxon>
    </lineage>
</organism>
<dbReference type="GO" id="GO:0016787">
    <property type="term" value="F:hydrolase activity"/>
    <property type="evidence" value="ECO:0007669"/>
    <property type="project" value="UniProtKB-KW"/>
</dbReference>
<keyword evidence="4" id="KW-1185">Reference proteome</keyword>
<keyword evidence="1" id="KW-0067">ATP-binding</keyword>
<accession>A0A9D4XK39</accession>
<dbReference type="InterPro" id="IPR010285">
    <property type="entry name" value="DNA_helicase_pif1-like_DEAD"/>
</dbReference>
<dbReference type="PANTHER" id="PTHR10492:SF101">
    <property type="entry name" value="ATP-DEPENDENT DNA HELICASE"/>
    <property type="match status" value="1"/>
</dbReference>
<keyword evidence="1" id="KW-0233">DNA recombination</keyword>
<reference evidence="3 4" key="1">
    <citation type="journal article" date="2022" name="Nat. Genet.">
        <title>Improved pea reference genome and pan-genome highlight genomic features and evolutionary characteristics.</title>
        <authorList>
            <person name="Yang T."/>
            <person name="Liu R."/>
            <person name="Luo Y."/>
            <person name="Hu S."/>
            <person name="Wang D."/>
            <person name="Wang C."/>
            <person name="Pandey M.K."/>
            <person name="Ge S."/>
            <person name="Xu Q."/>
            <person name="Li N."/>
            <person name="Li G."/>
            <person name="Huang Y."/>
            <person name="Saxena R.K."/>
            <person name="Ji Y."/>
            <person name="Li M."/>
            <person name="Yan X."/>
            <person name="He Y."/>
            <person name="Liu Y."/>
            <person name="Wang X."/>
            <person name="Xiang C."/>
            <person name="Varshney R.K."/>
            <person name="Ding H."/>
            <person name="Gao S."/>
            <person name="Zong X."/>
        </authorList>
    </citation>
    <scope>NUCLEOTIDE SEQUENCE [LARGE SCALE GENOMIC DNA]</scope>
    <source>
        <strain evidence="3 4">cv. Zhongwan 6</strain>
    </source>
</reference>
<keyword evidence="1" id="KW-0547">Nucleotide-binding</keyword>
<comment type="cofactor">
    <cofactor evidence="1">
        <name>Mg(2+)</name>
        <dbReference type="ChEBI" id="CHEBI:18420"/>
    </cofactor>
</comment>
<dbReference type="SUPFAM" id="SSF52540">
    <property type="entry name" value="P-loop containing nucleoside triphosphate hydrolases"/>
    <property type="match status" value="1"/>
</dbReference>
<gene>
    <name evidence="3" type="ORF">KIW84_045865</name>
</gene>
<dbReference type="EC" id="5.6.2.3" evidence="1"/>
<evidence type="ECO:0000259" key="2">
    <source>
        <dbReference type="Pfam" id="PF05970"/>
    </source>
</evidence>
<dbReference type="InterPro" id="IPR027417">
    <property type="entry name" value="P-loop_NTPase"/>
</dbReference>
<name>A0A9D4XK39_PEA</name>
<dbReference type="PANTHER" id="PTHR10492">
    <property type="match status" value="1"/>
</dbReference>
<dbReference type="GO" id="GO:0043139">
    <property type="term" value="F:5'-3' DNA helicase activity"/>
    <property type="evidence" value="ECO:0007669"/>
    <property type="project" value="UniProtKB-EC"/>
</dbReference>
<dbReference type="GO" id="GO:0005524">
    <property type="term" value="F:ATP binding"/>
    <property type="evidence" value="ECO:0007669"/>
    <property type="project" value="UniProtKB-KW"/>
</dbReference>
<keyword evidence="1" id="KW-0378">Hydrolase</keyword>
<dbReference type="GO" id="GO:0006310">
    <property type="term" value="P:DNA recombination"/>
    <property type="evidence" value="ECO:0007669"/>
    <property type="project" value="UniProtKB-KW"/>
</dbReference>
<dbReference type="EMBL" id="JAMSHJ010000004">
    <property type="protein sequence ID" value="KAI5422591.1"/>
    <property type="molecule type" value="Genomic_DNA"/>
</dbReference>
<dbReference type="AlphaFoldDB" id="A0A9D4XK39"/>
<dbReference type="Gramene" id="Psat04G0586500-T1">
    <property type="protein sequence ID" value="KAI5422591.1"/>
    <property type="gene ID" value="KIW84_045865"/>
</dbReference>